<dbReference type="InterPro" id="IPR011576">
    <property type="entry name" value="Pyridox_Oxase_N"/>
</dbReference>
<proteinExistence type="predicted"/>
<name>A0ABX8QXS2_9ACTN</name>
<dbReference type="Gene3D" id="2.30.110.10">
    <property type="entry name" value="Electron Transport, Fmn-binding Protein, Chain A"/>
    <property type="match status" value="1"/>
</dbReference>
<dbReference type="PANTHER" id="PTHR42815:SF2">
    <property type="entry name" value="FAD-BINDING, PUTATIVE (AFU_ORTHOLOGUE AFUA_6G07600)-RELATED"/>
    <property type="match status" value="1"/>
</dbReference>
<organism evidence="2 3">
    <name type="scientific">Actinomadura graeca</name>
    <dbReference type="NCBI Taxonomy" id="2750812"/>
    <lineage>
        <taxon>Bacteria</taxon>
        <taxon>Bacillati</taxon>
        <taxon>Actinomycetota</taxon>
        <taxon>Actinomycetes</taxon>
        <taxon>Streptosporangiales</taxon>
        <taxon>Thermomonosporaceae</taxon>
        <taxon>Actinomadura</taxon>
    </lineage>
</organism>
<dbReference type="EMBL" id="CP059572">
    <property type="protein sequence ID" value="QXJ21563.1"/>
    <property type="molecule type" value="Genomic_DNA"/>
</dbReference>
<evidence type="ECO:0000313" key="3">
    <source>
        <dbReference type="Proteomes" id="UP001049518"/>
    </source>
</evidence>
<sequence>MAADVYHQGERAARRRAGLGDQGEVSAGAVRAQIPEVAQRFLLQQPMLVLGAADDQERMWATLLTGRPGFLRAENGGILTVESRPGPGDPLHDRLSRPAPVGMLAIEPARHRRMRMNGRAVPTAHGIRVTLDQVYSNCSKYIQKREQKWVPTTAAQPKRTRALTGDQERWITGADTFFIATADRDGNADASHRGGNPGFVQVMSPTLLRWPDYVGNAMFNTLGNLEIHPQAGLLFCDWRTGAVLHLSGTARTDWDPAHAAAVPGAQRLVEFTVTEVIEILGASPLRWSEPVVSRFNPPA</sequence>
<reference evidence="2" key="1">
    <citation type="submission" date="2020-07" db="EMBL/GenBank/DDBJ databases">
        <authorList>
            <person name="Tarantini F.S."/>
            <person name="Hong K.W."/>
            <person name="Chan K.G."/>
        </authorList>
    </citation>
    <scope>NUCLEOTIDE SEQUENCE</scope>
    <source>
        <strain evidence="2">32-07</strain>
    </source>
</reference>
<evidence type="ECO:0000259" key="1">
    <source>
        <dbReference type="Pfam" id="PF01243"/>
    </source>
</evidence>
<protein>
    <submittedName>
        <fullName evidence="2">Pyridoxamine 5'-phosphate oxidase family protein</fullName>
    </submittedName>
</protein>
<keyword evidence="3" id="KW-1185">Reference proteome</keyword>
<dbReference type="RefSeq" id="WP_231334719.1">
    <property type="nucleotide sequence ID" value="NZ_CP059572.1"/>
</dbReference>
<gene>
    <name evidence="2" type="ORF">AGRA3207_002427</name>
</gene>
<dbReference type="Pfam" id="PF01243">
    <property type="entry name" value="PNPOx_N"/>
    <property type="match status" value="1"/>
</dbReference>
<dbReference type="PANTHER" id="PTHR42815">
    <property type="entry name" value="FAD-BINDING, PUTATIVE (AFU_ORTHOLOGUE AFUA_6G07600)-RELATED"/>
    <property type="match status" value="1"/>
</dbReference>
<accession>A0ABX8QXS2</accession>
<dbReference type="Proteomes" id="UP001049518">
    <property type="component" value="Chromosome"/>
</dbReference>
<dbReference type="SUPFAM" id="SSF50475">
    <property type="entry name" value="FMN-binding split barrel"/>
    <property type="match status" value="1"/>
</dbReference>
<dbReference type="InterPro" id="IPR012349">
    <property type="entry name" value="Split_barrel_FMN-bd"/>
</dbReference>
<evidence type="ECO:0000313" key="2">
    <source>
        <dbReference type="EMBL" id="QXJ21563.1"/>
    </source>
</evidence>
<feature type="domain" description="Pyridoxamine 5'-phosphate oxidase N-terminal" evidence="1">
    <location>
        <begin position="168"/>
        <end position="266"/>
    </location>
</feature>